<dbReference type="InterPro" id="IPR041636">
    <property type="entry name" value="RNase_J_C"/>
</dbReference>
<dbReference type="PANTHER" id="PTHR43694">
    <property type="entry name" value="RIBONUCLEASE J"/>
    <property type="match status" value="1"/>
</dbReference>
<dbReference type="Gene3D" id="3.10.20.580">
    <property type="match status" value="1"/>
</dbReference>
<dbReference type="GO" id="GO:0006364">
    <property type="term" value="P:rRNA processing"/>
    <property type="evidence" value="ECO:0007669"/>
    <property type="project" value="UniProtKB-UniRule"/>
</dbReference>
<feature type="binding site" evidence="12">
    <location>
        <position position="96"/>
    </location>
    <ligand>
        <name>Zn(2+)</name>
        <dbReference type="ChEBI" id="CHEBI:29105"/>
        <label>1</label>
        <note>catalytic</note>
    </ligand>
</feature>
<sequence>MTPKKFQKPMPGGRQAKRQPERMEDCLKFVPLGGLEEVGRNMMFFEYKDEIVIIDAGLQFPEEDTPGIDYIIPNTSCLEPKKENIQALFLTHAHYDHIGAIPYIIEKLGNPIIYTTSLTKAIIEKRQEEFTNAPKLNIEVIKPGDKIDISRYFQAEIFALEHNMPDTFGIVLKTPVGNICHIVEFKFDYDESGNPQGLDVFEKIGKMGIHTLSLDSTNAEVPGFSVSERVVEKNIEEILKKAKGRIIIAMFASLLTRIAKIIKIAEEQKRYVAISGSSMKSNIQIAQNLGHLKIKKQSTIPIQDIHKYKDDQLLILSTGAQGEPNASLMRISNREHKYIKIKSSDTVIFSASVVPGNERAVQALKDNLARQGAVVLQSTVVDFHSSGHAPQEELKQVIKLINPRFFLPTHGYYFMRYKNAELAREVNIPNRNIIFVDNGQVVKIAKDGFFVSKETVPAYYVMVDGLGVGDVEEVVMRDRRALAQEGMVVIITTLDRRTGSLLKNPDIISRGFIYLKENKEFVEDLRNKIKQTVMRIPHYQPIEADYLKSLIREQISQFLYNKTKRRPVVIPVVIEV</sequence>
<feature type="region of interest" description="Disordered" evidence="13">
    <location>
        <begin position="1"/>
        <end position="21"/>
    </location>
</feature>
<dbReference type="GO" id="GO:0004534">
    <property type="term" value="F:5'-3' RNA exonuclease activity"/>
    <property type="evidence" value="ECO:0007669"/>
    <property type="project" value="UniProtKB-UniRule"/>
</dbReference>
<dbReference type="Gene3D" id="3.40.50.10710">
    <property type="entry name" value="Metallo-hydrolase/oxidoreductase"/>
    <property type="match status" value="1"/>
</dbReference>
<comment type="caution">
    <text evidence="9">Lacks conserved residue(s) required for the propagation of feature annotation.</text>
</comment>
<feature type="binding site" evidence="12">
    <location>
        <position position="410"/>
    </location>
    <ligand>
        <name>Zn(2+)</name>
        <dbReference type="ChEBI" id="CHEBI:29105"/>
        <label>1</label>
        <note>catalytic</note>
    </ligand>
</feature>
<dbReference type="InterPro" id="IPR055132">
    <property type="entry name" value="RNase_J_b_CASP"/>
</dbReference>
<dbReference type="GO" id="GO:0005737">
    <property type="term" value="C:cytoplasm"/>
    <property type="evidence" value="ECO:0007669"/>
    <property type="project" value="UniProtKB-SubCell"/>
</dbReference>
<feature type="binding site" evidence="12">
    <location>
        <position position="162"/>
    </location>
    <ligand>
        <name>Zn(2+)</name>
        <dbReference type="ChEBI" id="CHEBI:29105"/>
        <label>1</label>
        <note>catalytic</note>
    </ligand>
</feature>
<reference evidence="16" key="1">
    <citation type="submission" date="2017-09" db="EMBL/GenBank/DDBJ databases">
        <title>Depth-based differentiation of microbial function through sediment-hosted aquifers and enrichment of novel symbionts in the deep terrestrial subsurface.</title>
        <authorList>
            <person name="Probst A.J."/>
            <person name="Ladd B."/>
            <person name="Jarett J.K."/>
            <person name="Geller-Mcgrath D.E."/>
            <person name="Sieber C.M.K."/>
            <person name="Emerson J.B."/>
            <person name="Anantharaman K."/>
            <person name="Thomas B.C."/>
            <person name="Malmstrom R."/>
            <person name="Stieglmeier M."/>
            <person name="Klingl A."/>
            <person name="Woyke T."/>
            <person name="Ryan C.M."/>
            <person name="Banfield J.F."/>
        </authorList>
    </citation>
    <scope>NUCLEOTIDE SEQUENCE [LARGE SCALE GENOMIC DNA]</scope>
</reference>
<dbReference type="PANTHER" id="PTHR43694:SF1">
    <property type="entry name" value="RIBONUCLEASE J"/>
    <property type="match status" value="1"/>
</dbReference>
<organism evidence="15 16">
    <name type="scientific">Candidatus Wolfebacteria bacterium CG03_land_8_20_14_0_80_36_15</name>
    <dbReference type="NCBI Taxonomy" id="1975067"/>
    <lineage>
        <taxon>Bacteria</taxon>
        <taxon>Candidatus Wolfeibacteriota</taxon>
    </lineage>
</organism>
<feature type="binding site" evidence="12">
    <location>
        <position position="94"/>
    </location>
    <ligand>
        <name>Zn(2+)</name>
        <dbReference type="ChEBI" id="CHEBI:29105"/>
        <label>1</label>
        <note>catalytic</note>
    </ligand>
</feature>
<comment type="subcellular location">
    <subcellularLocation>
        <location evidence="9">Cytoplasm</location>
    </subcellularLocation>
</comment>
<dbReference type="CDD" id="cd07714">
    <property type="entry name" value="RNaseJ_MBL-fold"/>
    <property type="match status" value="1"/>
</dbReference>
<comment type="caution">
    <text evidence="15">The sequence shown here is derived from an EMBL/GenBank/DDBJ whole genome shotgun (WGS) entry which is preliminary data.</text>
</comment>
<evidence type="ECO:0000256" key="1">
    <source>
        <dbReference type="ARBA" id="ARBA00022490"/>
    </source>
</evidence>
<keyword evidence="7 9" id="KW-0269">Exonuclease</keyword>
<comment type="similarity">
    <text evidence="9">Belongs to the metallo-beta-lactamase superfamily. RNA-metabolizing metallo-beta-lactamase-like family. Bacterial RNase J subfamily.</text>
</comment>
<dbReference type="Pfam" id="PF22505">
    <property type="entry name" value="RNase_J_b_CASP"/>
    <property type="match status" value="1"/>
</dbReference>
<dbReference type="HAMAP" id="MF_01491">
    <property type="entry name" value="RNase_J_bact"/>
    <property type="match status" value="1"/>
</dbReference>
<keyword evidence="12" id="KW-0106">Calcium</keyword>
<dbReference type="Pfam" id="PF17770">
    <property type="entry name" value="RNase_J_C"/>
    <property type="match status" value="1"/>
</dbReference>
<comment type="cofactor">
    <cofactor evidence="12">
        <name>Ca(2+)</name>
        <dbReference type="ChEBI" id="CHEBI:29108"/>
    </cofactor>
    <text evidence="12">Binds 1 Ca(2+) cation per subunit. Seen in 1 crystal structure, it is not clear if it is physiologically important.</text>
</comment>
<dbReference type="InterPro" id="IPR001279">
    <property type="entry name" value="Metallo-B-lactamas"/>
</dbReference>
<keyword evidence="2 9" id="KW-0540">Nuclease</keyword>
<feature type="binding site" evidence="11">
    <location>
        <begin position="384"/>
        <end position="388"/>
    </location>
    <ligand>
        <name>substrate</name>
    </ligand>
</feature>
<dbReference type="EC" id="3.1.-.-" evidence="9"/>
<feature type="active site" description="Proton donor" evidence="10">
    <location>
        <position position="215"/>
    </location>
</feature>
<feature type="binding site" evidence="12">
    <location>
        <position position="92"/>
    </location>
    <ligand>
        <name>Zn(2+)</name>
        <dbReference type="ChEBI" id="CHEBI:29105"/>
        <label>1</label>
        <note>catalytic</note>
    </ligand>
</feature>
<evidence type="ECO:0000256" key="8">
    <source>
        <dbReference type="ARBA" id="ARBA00022884"/>
    </source>
</evidence>
<evidence type="ECO:0000256" key="12">
    <source>
        <dbReference type="PIRSR" id="PIRSR004803-3"/>
    </source>
</evidence>
<feature type="active site" description="Proton acceptor" evidence="10">
    <location>
        <position position="388"/>
    </location>
</feature>
<dbReference type="GO" id="GO:0003723">
    <property type="term" value="F:RNA binding"/>
    <property type="evidence" value="ECO:0007669"/>
    <property type="project" value="UniProtKB-UniRule"/>
</dbReference>
<feature type="domain" description="Metallo-beta-lactamase" evidence="14">
    <location>
        <begin position="39"/>
        <end position="245"/>
    </location>
</feature>
<feature type="binding site" evidence="12">
    <location>
        <position position="67"/>
    </location>
    <ligand>
        <name>Ca(2+)</name>
        <dbReference type="ChEBI" id="CHEBI:29108"/>
    </ligand>
</feature>
<keyword evidence="9" id="KW-0698">rRNA processing</keyword>
<dbReference type="GO" id="GO:0004521">
    <property type="term" value="F:RNA endonuclease activity"/>
    <property type="evidence" value="ECO:0007669"/>
    <property type="project" value="UniProtKB-UniRule"/>
</dbReference>
<proteinExistence type="inferred from homology"/>
<dbReference type="Pfam" id="PF07521">
    <property type="entry name" value="RMMBL"/>
    <property type="match status" value="1"/>
</dbReference>
<dbReference type="Gene3D" id="3.60.15.10">
    <property type="entry name" value="Ribonuclease Z/Hydroxyacylglutathione hydrolase-like"/>
    <property type="match status" value="1"/>
</dbReference>
<keyword evidence="5 9" id="KW-0378">Hydrolase</keyword>
<keyword evidence="1 9" id="KW-0963">Cytoplasm</keyword>
<protein>
    <recommendedName>
        <fullName evidence="9">Ribonuclease J</fullName>
        <shortName evidence="9">RNase J</shortName>
        <ecNumber evidence="9">3.1.-.-</ecNumber>
    </recommendedName>
</protein>
<comment type="subunit">
    <text evidence="9">Homodimer, may be a subunit of the RNA degradosome.</text>
</comment>
<evidence type="ECO:0000256" key="7">
    <source>
        <dbReference type="ARBA" id="ARBA00022839"/>
    </source>
</evidence>
<dbReference type="InterPro" id="IPR011108">
    <property type="entry name" value="RMMBL"/>
</dbReference>
<evidence type="ECO:0000256" key="9">
    <source>
        <dbReference type="HAMAP-Rule" id="MF_01491"/>
    </source>
</evidence>
<keyword evidence="6 12" id="KW-0862">Zinc</keyword>
<dbReference type="PIRSF" id="PIRSF004803">
    <property type="entry name" value="RnjA"/>
    <property type="match status" value="1"/>
</dbReference>
<evidence type="ECO:0000256" key="11">
    <source>
        <dbReference type="PIRSR" id="PIRSR004803-2"/>
    </source>
</evidence>
<dbReference type="InterPro" id="IPR004613">
    <property type="entry name" value="RNase_J"/>
</dbReference>
<keyword evidence="3 12" id="KW-0479">Metal-binding</keyword>
<evidence type="ECO:0000256" key="6">
    <source>
        <dbReference type="ARBA" id="ARBA00022833"/>
    </source>
</evidence>
<dbReference type="EMBL" id="PEVH01000037">
    <property type="protein sequence ID" value="PIU99166.1"/>
    <property type="molecule type" value="Genomic_DNA"/>
</dbReference>
<dbReference type="InterPro" id="IPR036866">
    <property type="entry name" value="RibonucZ/Hydroxyglut_hydro"/>
</dbReference>
<dbReference type="InterPro" id="IPR030854">
    <property type="entry name" value="RNase_J_bac"/>
</dbReference>
<comment type="function">
    <text evidence="9">An RNase that has 5'-3' exonuclease and possibly endonuclease activity. Involved in maturation of rRNA and in some organisms also mRNA maturation and/or decay.</text>
</comment>
<dbReference type="SMART" id="SM00849">
    <property type="entry name" value="Lactamase_B"/>
    <property type="match status" value="1"/>
</dbReference>
<evidence type="ECO:0000256" key="4">
    <source>
        <dbReference type="ARBA" id="ARBA00022759"/>
    </source>
</evidence>
<dbReference type="GO" id="GO:0008270">
    <property type="term" value="F:zinc ion binding"/>
    <property type="evidence" value="ECO:0007669"/>
    <property type="project" value="InterPro"/>
</dbReference>
<comment type="cofactor">
    <cofactor evidence="12">
        <name>Zn(2+)</name>
        <dbReference type="ChEBI" id="CHEBI:29105"/>
    </cofactor>
    <text evidence="12">Binds 2 Zn(2+) ions per subunit. It is not clear if Zn(2+) or Mg(2+) is physiologically important.</text>
</comment>
<evidence type="ECO:0000256" key="13">
    <source>
        <dbReference type="SAM" id="MobiDB-lite"/>
    </source>
</evidence>
<evidence type="ECO:0000256" key="5">
    <source>
        <dbReference type="ARBA" id="ARBA00022801"/>
    </source>
</evidence>
<evidence type="ECO:0000313" key="15">
    <source>
        <dbReference type="EMBL" id="PIU99166.1"/>
    </source>
</evidence>
<dbReference type="InterPro" id="IPR042173">
    <property type="entry name" value="RNase_J_2"/>
</dbReference>
<dbReference type="Pfam" id="PF00753">
    <property type="entry name" value="Lactamase_B"/>
    <property type="match status" value="1"/>
</dbReference>
<evidence type="ECO:0000313" key="16">
    <source>
        <dbReference type="Proteomes" id="UP000230131"/>
    </source>
</evidence>
<dbReference type="Proteomes" id="UP000230131">
    <property type="component" value="Unassembled WGS sequence"/>
</dbReference>
<feature type="binding site" evidence="12">
    <location>
        <position position="97"/>
    </location>
    <ligand>
        <name>Zn(2+)</name>
        <dbReference type="ChEBI" id="CHEBI:29105"/>
        <label>1</label>
        <note>catalytic</note>
    </ligand>
</feature>
<name>A0A2M7B7T8_9BACT</name>
<evidence type="ECO:0000256" key="10">
    <source>
        <dbReference type="PIRSR" id="PIRSR004803-1"/>
    </source>
</evidence>
<dbReference type="SUPFAM" id="SSF56281">
    <property type="entry name" value="Metallo-hydrolase/oxidoreductase"/>
    <property type="match status" value="1"/>
</dbReference>
<gene>
    <name evidence="9" type="primary">rnj</name>
    <name evidence="15" type="ORF">COS59_01185</name>
</gene>
<dbReference type="NCBIfam" id="TIGR00649">
    <property type="entry name" value="MG423"/>
    <property type="match status" value="1"/>
</dbReference>
<feature type="binding site" evidence="12">
    <location>
        <position position="464"/>
    </location>
    <ligand>
        <name>Ca(2+)</name>
        <dbReference type="ChEBI" id="CHEBI:29108"/>
    </ligand>
</feature>
<keyword evidence="4 9" id="KW-0255">Endonuclease</keyword>
<evidence type="ECO:0000259" key="14">
    <source>
        <dbReference type="SMART" id="SM00849"/>
    </source>
</evidence>
<evidence type="ECO:0000256" key="2">
    <source>
        <dbReference type="ARBA" id="ARBA00022722"/>
    </source>
</evidence>
<feature type="binding site" evidence="12">
    <location>
        <position position="69"/>
    </location>
    <ligand>
        <name>Ca(2+)</name>
        <dbReference type="ChEBI" id="CHEBI:29108"/>
    </ligand>
</feature>
<evidence type="ECO:0000256" key="3">
    <source>
        <dbReference type="ARBA" id="ARBA00022723"/>
    </source>
</evidence>
<accession>A0A2M7B7T8</accession>
<keyword evidence="8 9" id="KW-0694">RNA-binding</keyword>
<dbReference type="AlphaFoldDB" id="A0A2M7B7T8"/>